<dbReference type="SUPFAM" id="SSF55874">
    <property type="entry name" value="ATPase domain of HSP90 chaperone/DNA topoisomerase II/histidine kinase"/>
    <property type="match status" value="1"/>
</dbReference>
<dbReference type="InterPro" id="IPR001610">
    <property type="entry name" value="PAC"/>
</dbReference>
<dbReference type="STRING" id="86416.Clopa_2114"/>
<dbReference type="PATRIC" id="fig|86416.3.peg.2088"/>
<dbReference type="Pfam" id="PF02518">
    <property type="entry name" value="HATPase_c"/>
    <property type="match status" value="1"/>
</dbReference>
<reference evidence="14 15" key="1">
    <citation type="submission" date="2012-01" db="EMBL/GenBank/DDBJ databases">
        <title>Complete sequence of chromosome of Clostridium pasteurianum BC1.</title>
        <authorList>
            <consortium name="US DOE Joint Genome Institute"/>
            <person name="Lucas S."/>
            <person name="Han J."/>
            <person name="Lapidus A."/>
            <person name="Cheng J.-F."/>
            <person name="Goodwin L."/>
            <person name="Pitluck S."/>
            <person name="Peters L."/>
            <person name="Mikhailova N."/>
            <person name="Teshima H."/>
            <person name="Detter J.C."/>
            <person name="Han C."/>
            <person name="Tapia R."/>
            <person name="Land M."/>
            <person name="Hauser L."/>
            <person name="Kyrpides N."/>
            <person name="Ivanova N."/>
            <person name="Pagani I."/>
            <person name="Dunn J."/>
            <person name="Taghavi S."/>
            <person name="Francis A."/>
            <person name="van der Lelie D."/>
            <person name="Woyke T."/>
        </authorList>
    </citation>
    <scope>NUCLEOTIDE SEQUENCE [LARGE SCALE GENOMIC DNA]</scope>
    <source>
        <strain evidence="14 15">BC1</strain>
    </source>
</reference>
<dbReference type="CDD" id="cd00082">
    <property type="entry name" value="HisKA"/>
    <property type="match status" value="1"/>
</dbReference>
<comment type="subcellular location">
    <subcellularLocation>
        <location evidence="2">Cell membrane</location>
    </subcellularLocation>
</comment>
<dbReference type="SMART" id="SM00086">
    <property type="entry name" value="PAC"/>
    <property type="match status" value="3"/>
</dbReference>
<keyword evidence="10" id="KW-0902">Two-component regulatory system</keyword>
<evidence type="ECO:0000259" key="13">
    <source>
        <dbReference type="PROSITE" id="PS50112"/>
    </source>
</evidence>
<proteinExistence type="predicted"/>
<dbReference type="Pfam" id="PF13426">
    <property type="entry name" value="PAS_9"/>
    <property type="match status" value="4"/>
</dbReference>
<sequence length="773" mass="88964">MKYTLKRKIEEPFLQSKNSIIIGVNNEFIKLTGYSKDELIGKSLYEISFMLRLNDQICIDNIENDYNCYMFTKSCETREITILCKYLEHENEKMYFFKERVNSRIENKFHVINKLLSENKVGIGIYNASNLILLTANQLYLDLLGEYYDRKEIALGKKISEFLHIWEGSKAKEVWMNVVNTGESFYGKEIKIQTKNLGIYYIDNNIIPVIEAGKVKYIISIVEDVTEKILLRKSSEKTEKIIKQQKEELDAIIENMSNSLMIFDKNGSYTTFNKSARDTFLIESINVNKIGDSLKQYRYFDVNKQLIAYENLPAKRVIKGEKLLGYRMVMKINDSVVYADVNGTPIYDNEGNFIAGILCCRDVTGKIKHEEDLLIKTQYNFLNSMIDNLDLPVLRLSYPDFKITDINQKAYNFVKGLKPEIKSISSLKGQNYTEIMPDCDKVSVLKHIRNVLEKKETSYIKYRSIVASGKEMFVQKIYQPIVGINGEITEIVVIIIDVTKEIKDKLHVEENLKMQEEFLANITHELKTPLNVIFSSSQLFELYLKNNSLGDNKDKIRKIIYSTRQNCYRLTKLISNIVDLSKIESGFFELNLSNENIVYIVEDIVQSVSEYVQSKGMRITFDTNSEEKIIACDTDKIERIILNLISNAIKFSEPGDEIYVDVFDKDGTVEISVKDNGIGIAKDCLNIIFERFKQVDKSFARNAEGSGIGLCLVKSIVELHGGKIRVESKLGKGSKFNIELPARAISNLNNIHKNRQQNSKIEMVNIEFSDIYS</sequence>
<keyword evidence="9" id="KW-0067">ATP-binding</keyword>
<dbReference type="SUPFAM" id="SSF55785">
    <property type="entry name" value="PYP-like sensor domain (PAS domain)"/>
    <property type="match status" value="4"/>
</dbReference>
<dbReference type="PROSITE" id="PS50112">
    <property type="entry name" value="PAS"/>
    <property type="match status" value="1"/>
</dbReference>
<dbReference type="InterPro" id="IPR003661">
    <property type="entry name" value="HisK_dim/P_dom"/>
</dbReference>
<dbReference type="InterPro" id="IPR050736">
    <property type="entry name" value="Sensor_HK_Regulatory"/>
</dbReference>
<dbReference type="SMART" id="SM00091">
    <property type="entry name" value="PAS"/>
    <property type="match status" value="4"/>
</dbReference>
<dbReference type="PANTHER" id="PTHR43711">
    <property type="entry name" value="TWO-COMPONENT HISTIDINE KINASE"/>
    <property type="match status" value="1"/>
</dbReference>
<dbReference type="InterPro" id="IPR004358">
    <property type="entry name" value="Sig_transdc_His_kin-like_C"/>
</dbReference>
<evidence type="ECO:0000256" key="11">
    <source>
        <dbReference type="ARBA" id="ARBA00023136"/>
    </source>
</evidence>
<dbReference type="KEGG" id="cpas:Clopa_2114"/>
<dbReference type="RefSeq" id="WP_015615302.1">
    <property type="nucleotide sequence ID" value="NC_021182.1"/>
</dbReference>
<evidence type="ECO:0000256" key="3">
    <source>
        <dbReference type="ARBA" id="ARBA00012438"/>
    </source>
</evidence>
<evidence type="ECO:0000256" key="6">
    <source>
        <dbReference type="ARBA" id="ARBA00022679"/>
    </source>
</evidence>
<keyword evidence="5" id="KW-0597">Phosphoprotein</keyword>
<dbReference type="OrthoDB" id="9813394at2"/>
<keyword evidence="4" id="KW-1003">Cell membrane</keyword>
<dbReference type="PANTHER" id="PTHR43711:SF26">
    <property type="entry name" value="SENSOR HISTIDINE KINASE RCSC"/>
    <property type="match status" value="1"/>
</dbReference>
<evidence type="ECO:0000259" key="12">
    <source>
        <dbReference type="PROSITE" id="PS50109"/>
    </source>
</evidence>
<evidence type="ECO:0000256" key="1">
    <source>
        <dbReference type="ARBA" id="ARBA00000085"/>
    </source>
</evidence>
<gene>
    <name evidence="14" type="ORF">Clopa_2114</name>
</gene>
<dbReference type="Gene3D" id="3.30.450.20">
    <property type="entry name" value="PAS domain"/>
    <property type="match status" value="4"/>
</dbReference>
<keyword evidence="6" id="KW-0808">Transferase</keyword>
<dbReference type="Pfam" id="PF00512">
    <property type="entry name" value="HisKA"/>
    <property type="match status" value="1"/>
</dbReference>
<dbReference type="GO" id="GO:0005886">
    <property type="term" value="C:plasma membrane"/>
    <property type="evidence" value="ECO:0007669"/>
    <property type="project" value="UniProtKB-SubCell"/>
</dbReference>
<dbReference type="InterPro" id="IPR003594">
    <property type="entry name" value="HATPase_dom"/>
</dbReference>
<dbReference type="EMBL" id="CP003261">
    <property type="protein sequence ID" value="AGK96994.1"/>
    <property type="molecule type" value="Genomic_DNA"/>
</dbReference>
<comment type="catalytic activity">
    <reaction evidence="1">
        <text>ATP + protein L-histidine = ADP + protein N-phospho-L-histidine.</text>
        <dbReference type="EC" id="2.7.13.3"/>
    </reaction>
</comment>
<feature type="domain" description="Histidine kinase" evidence="12">
    <location>
        <begin position="521"/>
        <end position="744"/>
    </location>
</feature>
<organism evidence="14 15">
    <name type="scientific">Clostridium pasteurianum BC1</name>
    <dbReference type="NCBI Taxonomy" id="86416"/>
    <lineage>
        <taxon>Bacteria</taxon>
        <taxon>Bacillati</taxon>
        <taxon>Bacillota</taxon>
        <taxon>Clostridia</taxon>
        <taxon>Eubacteriales</taxon>
        <taxon>Clostridiaceae</taxon>
        <taxon>Clostridium</taxon>
    </lineage>
</organism>
<keyword evidence="15" id="KW-1185">Reference proteome</keyword>
<dbReference type="PRINTS" id="PR00344">
    <property type="entry name" value="BCTRLSENSOR"/>
</dbReference>
<dbReference type="NCBIfam" id="TIGR00229">
    <property type="entry name" value="sensory_box"/>
    <property type="match status" value="1"/>
</dbReference>
<keyword evidence="11" id="KW-0472">Membrane</keyword>
<dbReference type="Gene3D" id="1.10.287.130">
    <property type="match status" value="1"/>
</dbReference>
<evidence type="ECO:0000256" key="4">
    <source>
        <dbReference type="ARBA" id="ARBA00022475"/>
    </source>
</evidence>
<evidence type="ECO:0000256" key="9">
    <source>
        <dbReference type="ARBA" id="ARBA00022840"/>
    </source>
</evidence>
<dbReference type="GO" id="GO:0005524">
    <property type="term" value="F:ATP binding"/>
    <property type="evidence" value="ECO:0007669"/>
    <property type="project" value="UniProtKB-KW"/>
</dbReference>
<dbReference type="AlphaFoldDB" id="R4K8X6"/>
<evidence type="ECO:0000256" key="5">
    <source>
        <dbReference type="ARBA" id="ARBA00022553"/>
    </source>
</evidence>
<dbReference type="InterPro" id="IPR035965">
    <property type="entry name" value="PAS-like_dom_sf"/>
</dbReference>
<evidence type="ECO:0000256" key="10">
    <source>
        <dbReference type="ARBA" id="ARBA00023012"/>
    </source>
</evidence>
<dbReference type="HOGENOM" id="CLU_000445_89_20_9"/>
<evidence type="ECO:0000256" key="8">
    <source>
        <dbReference type="ARBA" id="ARBA00022777"/>
    </source>
</evidence>
<keyword evidence="8 14" id="KW-0418">Kinase</keyword>
<feature type="domain" description="PAS" evidence="13">
    <location>
        <begin position="1"/>
        <end position="47"/>
    </location>
</feature>
<evidence type="ECO:0000256" key="2">
    <source>
        <dbReference type="ARBA" id="ARBA00004236"/>
    </source>
</evidence>
<dbReference type="Gene3D" id="3.30.565.10">
    <property type="entry name" value="Histidine kinase-like ATPase, C-terminal domain"/>
    <property type="match status" value="1"/>
</dbReference>
<dbReference type="FunFam" id="3.30.565.10:FF:000023">
    <property type="entry name" value="PAS domain-containing sensor histidine kinase"/>
    <property type="match status" value="1"/>
</dbReference>
<accession>R4K8X6</accession>
<dbReference type="InterPro" id="IPR036097">
    <property type="entry name" value="HisK_dim/P_sf"/>
</dbReference>
<protein>
    <recommendedName>
        <fullName evidence="3">histidine kinase</fullName>
        <ecNumber evidence="3">2.7.13.3</ecNumber>
    </recommendedName>
</protein>
<dbReference type="SUPFAM" id="SSF47384">
    <property type="entry name" value="Homodimeric domain of signal transducing histidine kinase"/>
    <property type="match status" value="1"/>
</dbReference>
<dbReference type="InterPro" id="IPR036890">
    <property type="entry name" value="HATPase_C_sf"/>
</dbReference>
<evidence type="ECO:0000313" key="15">
    <source>
        <dbReference type="Proteomes" id="UP000013523"/>
    </source>
</evidence>
<dbReference type="GO" id="GO:0000155">
    <property type="term" value="F:phosphorelay sensor kinase activity"/>
    <property type="evidence" value="ECO:0007669"/>
    <property type="project" value="InterPro"/>
</dbReference>
<dbReference type="EC" id="2.7.13.3" evidence="3"/>
<name>R4K8X6_CLOPA</name>
<dbReference type="SMART" id="SM00387">
    <property type="entry name" value="HATPase_c"/>
    <property type="match status" value="1"/>
</dbReference>
<dbReference type="InterPro" id="IPR000014">
    <property type="entry name" value="PAS"/>
</dbReference>
<dbReference type="CDD" id="cd00130">
    <property type="entry name" value="PAS"/>
    <property type="match status" value="1"/>
</dbReference>
<dbReference type="eggNOG" id="COG2205">
    <property type="taxonomic scope" value="Bacteria"/>
</dbReference>
<dbReference type="PROSITE" id="PS50109">
    <property type="entry name" value="HIS_KIN"/>
    <property type="match status" value="1"/>
</dbReference>
<dbReference type="Proteomes" id="UP000013523">
    <property type="component" value="Chromosome"/>
</dbReference>
<keyword evidence="7" id="KW-0547">Nucleotide-binding</keyword>
<dbReference type="InterPro" id="IPR005467">
    <property type="entry name" value="His_kinase_dom"/>
</dbReference>
<evidence type="ECO:0000313" key="14">
    <source>
        <dbReference type="EMBL" id="AGK96994.1"/>
    </source>
</evidence>
<evidence type="ECO:0000256" key="7">
    <source>
        <dbReference type="ARBA" id="ARBA00022741"/>
    </source>
</evidence>
<dbReference type="SMART" id="SM00388">
    <property type="entry name" value="HisKA"/>
    <property type="match status" value="1"/>
</dbReference>